<dbReference type="Pfam" id="PF14492">
    <property type="entry name" value="EFG_III"/>
    <property type="match status" value="1"/>
</dbReference>
<dbReference type="InterPro" id="IPR000795">
    <property type="entry name" value="T_Tr_GTP-bd_dom"/>
</dbReference>
<dbReference type="SMART" id="SM00889">
    <property type="entry name" value="EFG_IV"/>
    <property type="match status" value="1"/>
</dbReference>
<dbReference type="EMBL" id="JBFPJR010000007">
    <property type="protein sequence ID" value="MEX0427137.1"/>
    <property type="molecule type" value="Genomic_DNA"/>
</dbReference>
<dbReference type="CDD" id="cd03713">
    <property type="entry name" value="EFG_mtEFG_C"/>
    <property type="match status" value="1"/>
</dbReference>
<dbReference type="SUPFAM" id="SSF52540">
    <property type="entry name" value="P-loop containing nucleoside triphosphate hydrolases"/>
    <property type="match status" value="1"/>
</dbReference>
<dbReference type="NCBIfam" id="TIGR00231">
    <property type="entry name" value="small_GTP"/>
    <property type="match status" value="1"/>
</dbReference>
<keyword evidence="4" id="KW-0648">Protein biosynthesis</keyword>
<dbReference type="InterPro" id="IPR009022">
    <property type="entry name" value="EFG_III"/>
</dbReference>
<keyword evidence="4" id="KW-0251">Elongation factor</keyword>
<dbReference type="InterPro" id="IPR047872">
    <property type="entry name" value="EFG_IV"/>
</dbReference>
<feature type="domain" description="Tr-type G" evidence="3">
    <location>
        <begin position="20"/>
        <end position="270"/>
    </location>
</feature>
<dbReference type="CDD" id="cd01434">
    <property type="entry name" value="EFG_mtEFG1_IV"/>
    <property type="match status" value="1"/>
</dbReference>
<dbReference type="InterPro" id="IPR035649">
    <property type="entry name" value="EFG_V"/>
</dbReference>
<reference evidence="4 5" key="1">
    <citation type="submission" date="2024-07" db="EMBL/GenBank/DDBJ databases">
        <authorList>
            <person name="Lee S."/>
            <person name="Kang M."/>
        </authorList>
    </citation>
    <scope>NUCLEOTIDE SEQUENCE [LARGE SCALE GENOMIC DNA]</scope>
    <source>
        <strain evidence="4 5">DS6</strain>
    </source>
</reference>
<dbReference type="Gene3D" id="3.30.70.240">
    <property type="match status" value="1"/>
</dbReference>
<dbReference type="SUPFAM" id="SSF54980">
    <property type="entry name" value="EF-G C-terminal domain-like"/>
    <property type="match status" value="2"/>
</dbReference>
<evidence type="ECO:0000256" key="1">
    <source>
        <dbReference type="ARBA" id="ARBA00022741"/>
    </source>
</evidence>
<dbReference type="Gene3D" id="3.40.50.300">
    <property type="entry name" value="P-loop containing nucleotide triphosphate hydrolases"/>
    <property type="match status" value="1"/>
</dbReference>
<dbReference type="SUPFAM" id="SSF50447">
    <property type="entry name" value="Translation proteins"/>
    <property type="match status" value="1"/>
</dbReference>
<dbReference type="Gene3D" id="3.30.230.10">
    <property type="match status" value="1"/>
</dbReference>
<dbReference type="InterPro" id="IPR005225">
    <property type="entry name" value="Small_GTP-bd"/>
</dbReference>
<dbReference type="InterPro" id="IPR020568">
    <property type="entry name" value="Ribosomal_Su5_D2-typ_SF"/>
</dbReference>
<dbReference type="GO" id="GO:0003746">
    <property type="term" value="F:translation elongation factor activity"/>
    <property type="evidence" value="ECO:0007669"/>
    <property type="project" value="UniProtKB-KW"/>
</dbReference>
<dbReference type="CDD" id="cd16262">
    <property type="entry name" value="EFG_III"/>
    <property type="match status" value="1"/>
</dbReference>
<dbReference type="PROSITE" id="PS51722">
    <property type="entry name" value="G_TR_2"/>
    <property type="match status" value="1"/>
</dbReference>
<comment type="caution">
    <text evidence="4">The sequence shown here is derived from an EMBL/GenBank/DDBJ whole genome shotgun (WGS) entry which is preliminary data.</text>
</comment>
<keyword evidence="2" id="KW-0342">GTP-binding</keyword>
<evidence type="ECO:0000256" key="2">
    <source>
        <dbReference type="ARBA" id="ARBA00023134"/>
    </source>
</evidence>
<dbReference type="Pfam" id="PF00679">
    <property type="entry name" value="EFG_C"/>
    <property type="match status" value="1"/>
</dbReference>
<sequence length="698" mass="73230">MADKSSRKASDQDLAAPGPDRIRNVVLVGPTQSGKTSLLEALLVRAGAISRAGSVADGTTVSDSEDYEAAHGRSISLAVAPVVHAGVKINLLDTPGYADFVGELRAGLRAADCAVFVIAANEGVDDATRQVWRECADAGMPRAIAITKLDHARADTERVLAEATGAFGDGVVPVYVTGSDGTLVGLITGTSDDPRRGALIEAVIEESEDETLMDRYVAGEPIDEAILLADLERAVARATLFPVIPVCAGTGTGLSELLDLCVRAFPAPPEHVPPEAFTPAGKTAGAVSCDPDGPLVAEVVKTASDPYLGRISVARVFSGTLSPDAAVHVSGHFSAFVDAGATTHPDHDEDERLGALAYPFGAAQVPAARVVAGDIAVIGRLSRAETGDTLSAPEEPVVLRPWSMPEPLLPVAIEAATRSDEDKLSSALARLAAEDPSLRVEQSTETGQLVLWVMGEAHAEVALDRLRARYGVSVEQRDVVVPLRECFAGPSKGHGRHVKQSGGHGQYAVCDLEVEPLPEGSGFEFVDKVVGGAVPRGFIPSVEKGVVQQMQRGVRLGYPVVDLRVTLTDGKAHSVDSSDMAFQTAGALALRQAAAAASVHLLEPYDEVAVVVPSELLGVVMSDLSARRGRLLGTDQADPGDSGDPDRTVVRAHVPQRELVRYAIDLRAATHGAGTFTRAFAHYEPMPEELTKDVPPRS</sequence>
<keyword evidence="5" id="KW-1185">Reference proteome</keyword>
<dbReference type="PANTHER" id="PTHR43261">
    <property type="entry name" value="TRANSLATION ELONGATION FACTOR G-RELATED"/>
    <property type="match status" value="1"/>
</dbReference>
<dbReference type="InterPro" id="IPR041095">
    <property type="entry name" value="EFG_II"/>
</dbReference>
<dbReference type="InterPro" id="IPR027417">
    <property type="entry name" value="P-loop_NTPase"/>
</dbReference>
<dbReference type="SUPFAM" id="SSF54211">
    <property type="entry name" value="Ribosomal protein S5 domain 2-like"/>
    <property type="match status" value="1"/>
</dbReference>
<dbReference type="InterPro" id="IPR009000">
    <property type="entry name" value="Transl_B-barrel_sf"/>
</dbReference>
<name>A0ABV3SW22_9ACTN</name>
<dbReference type="Gene3D" id="2.40.30.10">
    <property type="entry name" value="Translation factors"/>
    <property type="match status" value="1"/>
</dbReference>
<evidence type="ECO:0000313" key="4">
    <source>
        <dbReference type="EMBL" id="MEX0427137.1"/>
    </source>
</evidence>
<dbReference type="PANTHER" id="PTHR43261:SF6">
    <property type="entry name" value="ELONGATION FACTOR G-LIKE PROTEIN"/>
    <property type="match status" value="1"/>
</dbReference>
<dbReference type="Pfam" id="PF00009">
    <property type="entry name" value="GTP_EFTU"/>
    <property type="match status" value="1"/>
</dbReference>
<proteinExistence type="predicted"/>
<dbReference type="SMART" id="SM00838">
    <property type="entry name" value="EFG_C"/>
    <property type="match status" value="1"/>
</dbReference>
<protein>
    <submittedName>
        <fullName evidence="4">Elongation factor G</fullName>
    </submittedName>
</protein>
<organism evidence="4 5">
    <name type="scientific">Nocardioides eburneus</name>
    <dbReference type="NCBI Taxonomy" id="3231482"/>
    <lineage>
        <taxon>Bacteria</taxon>
        <taxon>Bacillati</taxon>
        <taxon>Actinomycetota</taxon>
        <taxon>Actinomycetes</taxon>
        <taxon>Propionibacteriales</taxon>
        <taxon>Nocardioidaceae</taxon>
        <taxon>Nocardioides</taxon>
    </lineage>
</organism>
<dbReference type="RefSeq" id="WP_367992226.1">
    <property type="nucleotide sequence ID" value="NZ_JBFPJR010000007.1"/>
</dbReference>
<dbReference type="InterPro" id="IPR005517">
    <property type="entry name" value="Transl_elong_EFG/EF2_IV"/>
</dbReference>
<dbReference type="Pfam" id="PF03764">
    <property type="entry name" value="EFG_IV"/>
    <property type="match status" value="1"/>
</dbReference>
<dbReference type="InterPro" id="IPR000640">
    <property type="entry name" value="EFG_V-like"/>
</dbReference>
<keyword evidence="1" id="KW-0547">Nucleotide-binding</keyword>
<accession>A0ABV3SW22</accession>
<dbReference type="InterPro" id="IPR035647">
    <property type="entry name" value="EFG_III/V"/>
</dbReference>
<evidence type="ECO:0000259" key="3">
    <source>
        <dbReference type="PROSITE" id="PS51722"/>
    </source>
</evidence>
<dbReference type="InterPro" id="IPR014721">
    <property type="entry name" value="Ribsml_uS5_D2-typ_fold_subgr"/>
</dbReference>
<dbReference type="Gene3D" id="3.30.70.870">
    <property type="entry name" value="Elongation Factor G (Translational Gtpase), domain 3"/>
    <property type="match status" value="1"/>
</dbReference>
<dbReference type="Proteomes" id="UP001556631">
    <property type="component" value="Unassembled WGS sequence"/>
</dbReference>
<gene>
    <name evidence="4" type="ORF">AB3X52_05850</name>
</gene>
<evidence type="ECO:0000313" key="5">
    <source>
        <dbReference type="Proteomes" id="UP001556631"/>
    </source>
</evidence>